<sequence>MDSLSGKKKSRKDSDGLDDLLGDLLAEDTPSKKRSTPTTPTRQRSGSGKGGKPGGKDENFYSSLAAMADSDGGSDISEADVNQVAHSIGGLDDMDADLFGGSLTKKNNNSRSGLPTTPRKNSRKSPRSPTRSETPTSPPGSARGSLKKKPVKPPSPAPSPVSSNAMSLPQTHPEFKPGTAPGKMTDMSSASENLKPNQPISQRPETAPKVKKKYDFGDFDPDDPLAGVLSSDGDDDISERDRPRSSTKRPAAAPLAQSKPAENALKSDSRQDSPRRRNNLMERPPTRSGSNAGDGASARNGLSGAGDAGVKKSQGNVFSDSDGDLLDGMGLDEEKPAGNNRRAEVTYKAKPGGDSEDLRPARSVFDSLLGKGTGSAAQLLEPKEKKQFVLDTKYTSSNAGSGDIKGTDEDDFHFGSYQPSAATGSRPSSRRSVRFQDDDDIFGLDTRPSPRAKSPGSRPKPPPDMDWLETEASKPPAQTSAASPVKPSGQASSVASKPPTPNKADSASKPPESPRKTANKDSLAPSTPVSNTAPSPRAWLGLEDSDSDGEEMFKPKRSAARVATLPQSPVVSASPSPRIPPKKLGKKEPASPKVSTPTGNNNNDDDDDWLARARSRRQQMLSKDENKDKSSKSASGGEGGEDLTGREPDLQGQSMRMDLSSLIGDSPKLGGSNQISSDLFSTPQGRAPGPPAWESPGSAISQTAGGDKLSASLTPQWQAGGLDPRMASSGTTFGQNQPIAGGSAVGQSIVQLQQQQQQQQLAQQQQQQQFLQQLQQQQKSELLQQQQQLEQMLQNIRSQHASMSQVTAPSISVPSYSQITASIELPDSLQEAHARLRKLELEKHYMESMLDGMRKRFEEEMVAVETSYKNRMQIIEDSNRKKEARLREENEALMEQHVGRVRQLEQEKSEVSSGHYRKLEEVERDRAQDLEKLREQHRLAVQTLKREHEEALDRLASAKNQEITMVANANDTSRSLTAVVEQIQNNARDLGELHLKVESWNRQGLDEREISLRSKDEQLRMLQERLTRQEEDNDRERKRLEDLIARMETQLRDQTRSLEEERWKLKQDQSRAEAQQRALEEERRLWLEQQARERITVERARENYLEEQRTAMGQISEERRLLVEERTKFQAEQKTVREKLHHDSMKRSQAEADYEVLIRTISEEKAQHSSRMQELQREEDRLATEKSKVEREKNILDQEREKLADQAHQIRQQSAQIDHMTEAASRTRMEGDQAMEEAMHINSQIERRETEVMKQQSAVKLMEERISQEKLRLAKEKKEVENLKNSSLCVNCRSPVNGPAVYPPFQQNGYHTPQLMNSVGMSPVQSVRLSSSLQQPVGNPLDNIASSIANDRAVRMWKINAIKDKEFLEEESLYLETLRHTPYHSTASKS</sequence>
<feature type="region of interest" description="Disordered" evidence="2">
    <location>
        <begin position="1"/>
        <end position="361"/>
    </location>
</feature>
<evidence type="ECO:0000313" key="4">
    <source>
        <dbReference type="Proteomes" id="UP000694888"/>
    </source>
</evidence>
<proteinExistence type="predicted"/>
<reference evidence="5" key="1">
    <citation type="submission" date="2025-08" db="UniProtKB">
        <authorList>
            <consortium name="RefSeq"/>
        </authorList>
    </citation>
    <scope>IDENTIFICATION</scope>
</reference>
<feature type="compositionally biased region" description="Basic residues" evidence="2">
    <location>
        <begin position="1"/>
        <end position="11"/>
    </location>
</feature>
<dbReference type="PANTHER" id="PTHR33689:SF1">
    <property type="entry name" value="FAS-BINDING FACTOR 1"/>
    <property type="match status" value="1"/>
</dbReference>
<keyword evidence="1" id="KW-0175">Coiled coil</keyword>
<feature type="compositionally biased region" description="Low complexity" evidence="2">
    <location>
        <begin position="36"/>
        <end position="46"/>
    </location>
</feature>
<feature type="coiled-coil region" evidence="1">
    <location>
        <begin position="1259"/>
        <end position="1286"/>
    </location>
</feature>
<dbReference type="RefSeq" id="XP_005109995.2">
    <property type="nucleotide sequence ID" value="XM_005109938.3"/>
</dbReference>
<dbReference type="InterPro" id="IPR049390">
    <property type="entry name" value="FBF1_C"/>
</dbReference>
<feature type="compositionally biased region" description="Low complexity" evidence="2">
    <location>
        <begin position="127"/>
        <end position="141"/>
    </location>
</feature>
<feature type="domain" description="Fas-binding factor 1 C-terminal" evidence="3">
    <location>
        <begin position="839"/>
        <end position="1380"/>
    </location>
</feature>
<evidence type="ECO:0000259" key="3">
    <source>
        <dbReference type="Pfam" id="PF21007"/>
    </source>
</evidence>
<feature type="compositionally biased region" description="Polar residues" evidence="2">
    <location>
        <begin position="671"/>
        <end position="684"/>
    </location>
</feature>
<feature type="compositionally biased region" description="Polar residues" evidence="2">
    <location>
        <begin position="524"/>
        <end position="534"/>
    </location>
</feature>
<feature type="compositionally biased region" description="Polar residues" evidence="2">
    <location>
        <begin position="417"/>
        <end position="427"/>
    </location>
</feature>
<organism evidence="4 5">
    <name type="scientific">Aplysia californica</name>
    <name type="common">California sea hare</name>
    <dbReference type="NCBI Taxonomy" id="6500"/>
    <lineage>
        <taxon>Eukaryota</taxon>
        <taxon>Metazoa</taxon>
        <taxon>Spiralia</taxon>
        <taxon>Lophotrochozoa</taxon>
        <taxon>Mollusca</taxon>
        <taxon>Gastropoda</taxon>
        <taxon>Heterobranchia</taxon>
        <taxon>Euthyneura</taxon>
        <taxon>Tectipleura</taxon>
        <taxon>Aplysiida</taxon>
        <taxon>Aplysioidea</taxon>
        <taxon>Aplysiidae</taxon>
        <taxon>Aplysia</taxon>
    </lineage>
</organism>
<dbReference type="Pfam" id="PF21007">
    <property type="entry name" value="FBF1"/>
    <property type="match status" value="1"/>
</dbReference>
<keyword evidence="4" id="KW-1185">Reference proteome</keyword>
<gene>
    <name evidence="5" type="primary">LOC101850369</name>
</gene>
<feature type="region of interest" description="Disordered" evidence="2">
    <location>
        <begin position="1165"/>
        <end position="1189"/>
    </location>
</feature>
<feature type="compositionally biased region" description="Basic and acidic residues" evidence="2">
    <location>
        <begin position="265"/>
        <end position="275"/>
    </location>
</feature>
<feature type="compositionally biased region" description="Basic and acidic residues" evidence="2">
    <location>
        <begin position="332"/>
        <end position="360"/>
    </location>
</feature>
<evidence type="ECO:0000256" key="1">
    <source>
        <dbReference type="SAM" id="Coils"/>
    </source>
</evidence>
<dbReference type="PANTHER" id="PTHR33689">
    <property type="entry name" value="FAS-BINDING FACTOR 1"/>
    <property type="match status" value="1"/>
</dbReference>
<name>A0ABM0K6N1_APLCA</name>
<feature type="region of interest" description="Disordered" evidence="2">
    <location>
        <begin position="393"/>
        <end position="714"/>
    </location>
</feature>
<dbReference type="GeneID" id="101850369"/>
<evidence type="ECO:0000313" key="5">
    <source>
        <dbReference type="RefSeq" id="XP_005109995.2"/>
    </source>
</evidence>
<accession>A0ABM0K6N1</accession>
<feature type="coiled-coil region" evidence="1">
    <location>
        <begin position="872"/>
        <end position="961"/>
    </location>
</feature>
<feature type="coiled-coil region" evidence="1">
    <location>
        <begin position="1005"/>
        <end position="1107"/>
    </location>
</feature>
<evidence type="ECO:0000256" key="2">
    <source>
        <dbReference type="SAM" id="MobiDB-lite"/>
    </source>
</evidence>
<feature type="compositionally biased region" description="Basic and acidic residues" evidence="2">
    <location>
        <begin position="1174"/>
        <end position="1189"/>
    </location>
</feature>
<feature type="coiled-coil region" evidence="1">
    <location>
        <begin position="749"/>
        <end position="799"/>
    </location>
</feature>
<feature type="compositionally biased region" description="Polar residues" evidence="2">
    <location>
        <begin position="186"/>
        <end position="204"/>
    </location>
</feature>
<feature type="compositionally biased region" description="Polar residues" evidence="2">
    <location>
        <begin position="104"/>
        <end position="115"/>
    </location>
</feature>
<protein>
    <submittedName>
        <fullName evidence="5">Fas-binding factor 1</fullName>
    </submittedName>
</protein>
<feature type="compositionally biased region" description="Basic and acidic residues" evidence="2">
    <location>
        <begin position="622"/>
        <end position="631"/>
    </location>
</feature>
<feature type="compositionally biased region" description="Low complexity" evidence="2">
    <location>
        <begin position="566"/>
        <end position="576"/>
    </location>
</feature>
<dbReference type="InterPro" id="IPR033561">
    <property type="entry name" value="FBF1"/>
</dbReference>
<dbReference type="Proteomes" id="UP000694888">
    <property type="component" value="Unplaced"/>
</dbReference>